<evidence type="ECO:0000313" key="2">
    <source>
        <dbReference type="Proteomes" id="UP000249614"/>
    </source>
</evidence>
<name>A0A2W6IGJ5_STEMA</name>
<accession>A0A2W6IGJ5</accession>
<evidence type="ECO:0000313" key="1">
    <source>
        <dbReference type="EMBL" id="PZS93376.1"/>
    </source>
</evidence>
<organism evidence="1 2">
    <name type="scientific">Stenotrophomonas maltophilia</name>
    <name type="common">Pseudomonas maltophilia</name>
    <name type="synonym">Xanthomonas maltophilia</name>
    <dbReference type="NCBI Taxonomy" id="40324"/>
    <lineage>
        <taxon>Bacteria</taxon>
        <taxon>Pseudomonadati</taxon>
        <taxon>Pseudomonadota</taxon>
        <taxon>Gammaproteobacteria</taxon>
        <taxon>Lysobacterales</taxon>
        <taxon>Lysobacteraceae</taxon>
        <taxon>Stenotrophomonas</taxon>
        <taxon>Stenotrophomonas maltophilia group</taxon>
    </lineage>
</organism>
<protein>
    <submittedName>
        <fullName evidence="1">Uncharacterized protein</fullName>
    </submittedName>
</protein>
<comment type="caution">
    <text evidence="1">The sequence shown here is derived from an EMBL/GenBank/DDBJ whole genome shotgun (WGS) entry which is preliminary data.</text>
</comment>
<gene>
    <name evidence="1" type="ORF">A7X83_06165</name>
</gene>
<reference evidence="1 2" key="1">
    <citation type="submission" date="2016-05" db="EMBL/GenBank/DDBJ databases">
        <authorList>
            <person name="Lavstsen T."/>
            <person name="Jespersen J.S."/>
        </authorList>
    </citation>
    <scope>NUCLEOTIDE SEQUENCE [LARGE SCALE GENOMIC DNA]</scope>
    <source>
        <strain evidence="1 2">SM-5815</strain>
    </source>
</reference>
<dbReference type="Proteomes" id="UP000249614">
    <property type="component" value="Unassembled WGS sequence"/>
</dbReference>
<dbReference type="AlphaFoldDB" id="A0A2W6IGJ5"/>
<proteinExistence type="predicted"/>
<sequence>MFDDTDCPVCLAMFVPANVKQGSKDFTYYKGNVNQGSFSQLCQRKADLLSAESQLDWRFNSQGGSIGLYAVDNQKERSIRFVPGKAIEDGRIKVSSRSVTKISGVPRGVSAGTLIETANGLLEEFRVSTSDVFLTAFKGLRADGDYRRRLDFSMARTLLNASVDQVRGVRHA</sequence>
<dbReference type="EMBL" id="LXXM01000124">
    <property type="protein sequence ID" value="PZS93376.1"/>
    <property type="molecule type" value="Genomic_DNA"/>
</dbReference>